<dbReference type="Proteomes" id="UP000077066">
    <property type="component" value="Unassembled WGS sequence"/>
</dbReference>
<evidence type="ECO:0000313" key="6">
    <source>
        <dbReference type="EMBL" id="KZX10291.1"/>
    </source>
</evidence>
<evidence type="ECO:0000256" key="4">
    <source>
        <dbReference type="ARBA" id="ARBA00023014"/>
    </source>
</evidence>
<feature type="domain" description="Iron-binding zinc finger CDGSH type" evidence="5">
    <location>
        <begin position="183"/>
        <end position="220"/>
    </location>
</feature>
<dbReference type="InterPro" id="IPR016548">
    <property type="entry name" value="UCP009180"/>
</dbReference>
<proteinExistence type="predicted"/>
<dbReference type="Pfam" id="PF09360">
    <property type="entry name" value="zf-CDGSH"/>
    <property type="match status" value="2"/>
</dbReference>
<keyword evidence="4" id="KW-0411">Iron-sulfur</keyword>
<dbReference type="PANTHER" id="PTHR46491">
    <property type="entry name" value="CDGSH IRON SULFUR DOMAIN PROTEIN HOMOLOG"/>
    <property type="match status" value="1"/>
</dbReference>
<keyword evidence="1" id="KW-0001">2Fe-2S</keyword>
<dbReference type="EMBL" id="LWMT01000281">
    <property type="protein sequence ID" value="KZX10291.1"/>
    <property type="molecule type" value="Genomic_DNA"/>
</dbReference>
<dbReference type="GO" id="GO:0005737">
    <property type="term" value="C:cytoplasm"/>
    <property type="evidence" value="ECO:0007669"/>
    <property type="project" value="UniProtKB-ARBA"/>
</dbReference>
<dbReference type="STRING" id="55758.MBFIL_18170"/>
<dbReference type="InterPro" id="IPR010693">
    <property type="entry name" value="Divergent_4Fe-4S_mono-cluster"/>
</dbReference>
<dbReference type="GO" id="GO:0046872">
    <property type="term" value="F:metal ion binding"/>
    <property type="evidence" value="ECO:0007669"/>
    <property type="project" value="UniProtKB-KW"/>
</dbReference>
<protein>
    <submittedName>
        <fullName evidence="6">Iron-binding zinc finger CDGSH type</fullName>
    </submittedName>
</protein>
<dbReference type="SMART" id="SM00704">
    <property type="entry name" value="ZnF_CDGSH"/>
    <property type="match status" value="2"/>
</dbReference>
<dbReference type="InterPro" id="IPR052950">
    <property type="entry name" value="CISD"/>
</dbReference>
<keyword evidence="3" id="KW-0408">Iron</keyword>
<reference evidence="6 7" key="1">
    <citation type="submission" date="2016-04" db="EMBL/GenBank/DDBJ databases">
        <title>Genome sequence of Methanobrevibacter filiformis DSM 11501.</title>
        <authorList>
            <person name="Poehlein A."/>
            <person name="Seedorf H."/>
            <person name="Daniel R."/>
        </authorList>
    </citation>
    <scope>NUCLEOTIDE SEQUENCE [LARGE SCALE GENOMIC DNA]</scope>
    <source>
        <strain evidence="6 7">DSM 11501</strain>
    </source>
</reference>
<dbReference type="Gene3D" id="3.40.5.90">
    <property type="entry name" value="CDGSH iron-sulfur domain, mitoNEET-type"/>
    <property type="match status" value="2"/>
</dbReference>
<organism evidence="6 7">
    <name type="scientific">Methanobrevibacter filiformis</name>
    <dbReference type="NCBI Taxonomy" id="55758"/>
    <lineage>
        <taxon>Archaea</taxon>
        <taxon>Methanobacteriati</taxon>
        <taxon>Methanobacteriota</taxon>
        <taxon>Methanomada group</taxon>
        <taxon>Methanobacteria</taxon>
        <taxon>Methanobacteriales</taxon>
        <taxon>Methanobacteriaceae</taxon>
        <taxon>Methanobrevibacter</taxon>
    </lineage>
</organism>
<comment type="caution">
    <text evidence="6">The sequence shown here is derived from an EMBL/GenBank/DDBJ whole genome shotgun (WGS) entry which is preliminary data.</text>
</comment>
<feature type="domain" description="Iron-binding zinc finger CDGSH type" evidence="5">
    <location>
        <begin position="30"/>
        <end position="71"/>
    </location>
</feature>
<evidence type="ECO:0000256" key="1">
    <source>
        <dbReference type="ARBA" id="ARBA00022714"/>
    </source>
</evidence>
<dbReference type="Pfam" id="PF06902">
    <property type="entry name" value="Fer4_19"/>
    <property type="match status" value="1"/>
</dbReference>
<evidence type="ECO:0000259" key="5">
    <source>
        <dbReference type="SMART" id="SM00704"/>
    </source>
</evidence>
<dbReference type="GO" id="GO:0051537">
    <property type="term" value="F:2 iron, 2 sulfur cluster binding"/>
    <property type="evidence" value="ECO:0007669"/>
    <property type="project" value="UniProtKB-KW"/>
</dbReference>
<evidence type="ECO:0000256" key="2">
    <source>
        <dbReference type="ARBA" id="ARBA00022723"/>
    </source>
</evidence>
<dbReference type="InterPro" id="IPR018967">
    <property type="entry name" value="FeS-contain_CDGSH-typ"/>
</dbReference>
<name>A0A165Z624_9EURY</name>
<dbReference type="PANTHER" id="PTHR46491:SF3">
    <property type="entry name" value="CDGSH IRON-SULFUR DOMAIN-CONTAINING PROTEIN 3, MITOCHONDRIAL"/>
    <property type="match status" value="1"/>
</dbReference>
<evidence type="ECO:0000313" key="7">
    <source>
        <dbReference type="Proteomes" id="UP000077066"/>
    </source>
</evidence>
<dbReference type="AlphaFoldDB" id="A0A165Z624"/>
<gene>
    <name evidence="6" type="ORF">MBFIL_18170</name>
</gene>
<sequence>MKIKIIKSGPYLVTGNVPLSKIEFVIDENNSPICFGKKERIETSETYSLCRCGHSNNKPFCDGNHGKIGFKGEEIASKNLADLKNNDIETDKVKLIDRTIFCDHSRFCLREGGIRKLIDDGTEESIEIAIEEAKNCPSGRLTLINKENNESSESEYEREIIMIYDSGEKVQGPIWVRGGIEIESSNGDNYDIRNRITLCQCGKSENKPFCNGSHWVSQERQAKFRKKWGLD</sequence>
<keyword evidence="7" id="KW-1185">Reference proteome</keyword>
<dbReference type="InterPro" id="IPR042216">
    <property type="entry name" value="MitoNEET_CISD"/>
</dbReference>
<accession>A0A165Z624</accession>
<dbReference type="PATRIC" id="fig|55758.3.peg.2034"/>
<evidence type="ECO:0000256" key="3">
    <source>
        <dbReference type="ARBA" id="ARBA00023004"/>
    </source>
</evidence>
<keyword evidence="2" id="KW-0479">Metal-binding</keyword>
<dbReference type="PIRSF" id="PIRSF009180">
    <property type="entry name" value="UCP009180"/>
    <property type="match status" value="1"/>
</dbReference>